<dbReference type="AlphaFoldDB" id="A0A8H5NPP9"/>
<gene>
    <name evidence="2" type="ORF">FPCIR_14280</name>
</gene>
<feature type="region of interest" description="Disordered" evidence="1">
    <location>
        <begin position="344"/>
        <end position="363"/>
    </location>
</feature>
<dbReference type="OrthoDB" id="4806845at2759"/>
<proteinExistence type="predicted"/>
<dbReference type="Proteomes" id="UP000546213">
    <property type="component" value="Unassembled WGS sequence"/>
</dbReference>
<accession>A0A8H5NPP9</accession>
<comment type="caution">
    <text evidence="2">The sequence shown here is derived from an EMBL/GenBank/DDBJ whole genome shotgun (WGS) entry which is preliminary data.</text>
</comment>
<organism evidence="2 3">
    <name type="scientific">Fusarium pseudocircinatum</name>
    <dbReference type="NCBI Taxonomy" id="56676"/>
    <lineage>
        <taxon>Eukaryota</taxon>
        <taxon>Fungi</taxon>
        <taxon>Dikarya</taxon>
        <taxon>Ascomycota</taxon>
        <taxon>Pezizomycotina</taxon>
        <taxon>Sordariomycetes</taxon>
        <taxon>Hypocreomycetidae</taxon>
        <taxon>Hypocreales</taxon>
        <taxon>Nectriaceae</taxon>
        <taxon>Fusarium</taxon>
        <taxon>Fusarium fujikuroi species complex</taxon>
    </lineage>
</organism>
<protein>
    <submittedName>
        <fullName evidence="2">X-pro dipeptidyl-peptidase</fullName>
    </submittedName>
</protein>
<evidence type="ECO:0000256" key="1">
    <source>
        <dbReference type="SAM" id="MobiDB-lite"/>
    </source>
</evidence>
<feature type="compositionally biased region" description="Basic and acidic residues" evidence="1">
    <location>
        <begin position="35"/>
        <end position="44"/>
    </location>
</feature>
<sequence length="363" mass="41523">MNIEKLGTDLRETLSLMRNGQAIRRSLQSQSPPWTRHDSNSQDHRTDGLDCLIVLVRHIYSQILDVYYFSEENKKAEEKNPILALAWLDIDPDDKRAWADCKQHVLKVLNPPGGGAIQTCFASLVNSPLMNETFWSQDIHILYRACLEKSLEPGSRWGHADLGPNSHAARVEMSTIMADRNAKPEWTFGRFVRSPFKLLKGSDKLQLNMCAAPGIIRVHLKTNKDVEPFPFSTLKNFLIYIAGVNGSEPIVKDKLCGYTLIASVSLKEQRIRTYMFLGQEMLRGTGYLGRRWSLEDRIDGEFMLFYRRSDDEVQDIGTPEMASLPLESPNMTIVNNALQEDINKRRAQRAAEREEEERAQMEH</sequence>
<name>A0A8H5NPP9_9HYPO</name>
<dbReference type="EMBL" id="JAAOAS010000768">
    <property type="protein sequence ID" value="KAF5572438.1"/>
    <property type="molecule type" value="Genomic_DNA"/>
</dbReference>
<feature type="region of interest" description="Disordered" evidence="1">
    <location>
        <begin position="24"/>
        <end position="44"/>
    </location>
</feature>
<reference evidence="2 3" key="1">
    <citation type="submission" date="2020-05" db="EMBL/GenBank/DDBJ databases">
        <title>Identification and distribution of gene clusters putatively required for synthesis of sphingolipid metabolism inhibitors in phylogenetically diverse species of the filamentous fungus Fusarium.</title>
        <authorList>
            <person name="Kim H.-S."/>
            <person name="Busman M."/>
            <person name="Brown D.W."/>
            <person name="Divon H."/>
            <person name="Uhlig S."/>
            <person name="Proctor R.H."/>
        </authorList>
    </citation>
    <scope>NUCLEOTIDE SEQUENCE [LARGE SCALE GENOMIC DNA]</scope>
    <source>
        <strain evidence="2 3">NRRL 36939</strain>
    </source>
</reference>
<evidence type="ECO:0000313" key="2">
    <source>
        <dbReference type="EMBL" id="KAF5572438.1"/>
    </source>
</evidence>
<evidence type="ECO:0000313" key="3">
    <source>
        <dbReference type="Proteomes" id="UP000546213"/>
    </source>
</evidence>
<keyword evidence="3" id="KW-1185">Reference proteome</keyword>